<name>A0ACD3QLE0_LARCR</name>
<accession>A0ACD3QLE0</accession>
<sequence length="691" mass="77764">MRLTFLLALYFMCVSSTDEYLDDVCETQTLSAQIGSSVLLPCIFSTNNLTNWVSWTHTAQMEYLELVNLTSKGQINFANPRDGRIKVYPNQGSEGNYSISIDELEISDLGGYCCKHRHRCVEVDLVAETGTNEKMLLLIFICVGAAAFILLIVGGYGCMKCILWCCKRRQDYTVHLTGGGVSAPPAEIGVVPDDQQRGADNLVYENDDQGPVNQQGHGNHPSIPGACPGQDRAQSTESTTSIYPNLGQFHLERMESQRKKQRFHTELLNRLRPASLSRHFYANQGEIARQQAMSAQAENHRKAGLEKKKAKANNHKGYYQALAVAKQCHYFLGETDTFSILTVASHGCFVKRKEYMTNLTVVIMALVDRGRLEIVKSIPLICIRKIKEVNKNDYPLVLKHFSCNKDGFNITIPQNATVPPLNLDVVWIPSNQSNCKPQKRSKDAVTFSFPFTDCGTQSMTAGGIITYWVNIEVKQHPRRGFIFRDPPFSLTVRCSFALAKITQLGITVQKEKYPSTLKGEGLLRTEMRFAKDSNYRSFYSSRDPPAVTELGQPVYVEVFVLKHEDKDLELLLEDCWATPTNNPHDAQRWNLLVKGCPFSGDSHRTVVLPVVSSKERKYPALHKRFVVKLFSFVKSPEFTNLHYLAVVAYFCVNKVELKLRSEHAFILEGRAWVTCNTARPIATLIVFVCGS</sequence>
<gene>
    <name evidence="1" type="ORF">E3U43_011462</name>
</gene>
<protein>
    <submittedName>
        <fullName evidence="1">Uncharacterized protein</fullName>
    </submittedName>
</protein>
<dbReference type="Proteomes" id="UP000793456">
    <property type="component" value="Chromosome XVIII"/>
</dbReference>
<organism evidence="1 2">
    <name type="scientific">Larimichthys crocea</name>
    <name type="common">Large yellow croaker</name>
    <name type="synonym">Pseudosciaena crocea</name>
    <dbReference type="NCBI Taxonomy" id="215358"/>
    <lineage>
        <taxon>Eukaryota</taxon>
        <taxon>Metazoa</taxon>
        <taxon>Chordata</taxon>
        <taxon>Craniata</taxon>
        <taxon>Vertebrata</taxon>
        <taxon>Euteleostomi</taxon>
        <taxon>Actinopterygii</taxon>
        <taxon>Neopterygii</taxon>
        <taxon>Teleostei</taxon>
        <taxon>Neoteleostei</taxon>
        <taxon>Acanthomorphata</taxon>
        <taxon>Eupercaria</taxon>
        <taxon>Sciaenidae</taxon>
        <taxon>Larimichthys</taxon>
    </lineage>
</organism>
<evidence type="ECO:0000313" key="2">
    <source>
        <dbReference type="Proteomes" id="UP000793456"/>
    </source>
</evidence>
<reference evidence="1" key="1">
    <citation type="submission" date="2018-11" db="EMBL/GenBank/DDBJ databases">
        <title>The sequence and de novo assembly of Larimichthys crocea genome using PacBio and Hi-C technologies.</title>
        <authorList>
            <person name="Xu P."/>
            <person name="Chen B."/>
            <person name="Zhou Z."/>
            <person name="Ke Q."/>
            <person name="Wu Y."/>
            <person name="Bai H."/>
            <person name="Pu F."/>
        </authorList>
    </citation>
    <scope>NUCLEOTIDE SEQUENCE</scope>
    <source>
        <tissue evidence="1">Muscle</tissue>
    </source>
</reference>
<keyword evidence="2" id="KW-1185">Reference proteome</keyword>
<proteinExistence type="predicted"/>
<comment type="caution">
    <text evidence="1">The sequence shown here is derived from an EMBL/GenBank/DDBJ whole genome shotgun (WGS) entry which is preliminary data.</text>
</comment>
<evidence type="ECO:0000313" key="1">
    <source>
        <dbReference type="EMBL" id="TMS07369.1"/>
    </source>
</evidence>
<dbReference type="EMBL" id="CM011691">
    <property type="protein sequence ID" value="TMS07369.1"/>
    <property type="molecule type" value="Genomic_DNA"/>
</dbReference>